<reference evidence="1" key="1">
    <citation type="submission" date="2021-07" db="EMBL/GenBank/DDBJ databases">
        <title>Elsinoe batatas strain:CRI-CJ2 Genome sequencing and assembly.</title>
        <authorList>
            <person name="Huang L."/>
        </authorList>
    </citation>
    <scope>NUCLEOTIDE SEQUENCE</scope>
    <source>
        <strain evidence="1">CRI-CJ2</strain>
    </source>
</reference>
<sequence length="97" mass="10739">MSCLLVRLTSNHNAPLSTIKQKVQAFFFDRYRQTGLMSVYPGLTLSPIQKMTDTTIDHQPALRAREGRGGAAMETCICLFSPQDNLIIYCGQAVCAL</sequence>
<dbReference type="AlphaFoldDB" id="A0A8K0L1Q4"/>
<gene>
    <name evidence="1" type="ORF">KVT40_006256</name>
</gene>
<evidence type="ECO:0000313" key="2">
    <source>
        <dbReference type="Proteomes" id="UP000809789"/>
    </source>
</evidence>
<name>A0A8K0L1Q4_9PEZI</name>
<dbReference type="OrthoDB" id="10373467at2759"/>
<evidence type="ECO:0000313" key="1">
    <source>
        <dbReference type="EMBL" id="KAG8625855.1"/>
    </source>
</evidence>
<comment type="caution">
    <text evidence="1">The sequence shown here is derived from an EMBL/GenBank/DDBJ whole genome shotgun (WGS) entry which is preliminary data.</text>
</comment>
<proteinExistence type="predicted"/>
<protein>
    <submittedName>
        <fullName evidence="1">Uncharacterized protein</fullName>
    </submittedName>
</protein>
<organism evidence="1 2">
    <name type="scientific">Elsinoe batatas</name>
    <dbReference type="NCBI Taxonomy" id="2601811"/>
    <lineage>
        <taxon>Eukaryota</taxon>
        <taxon>Fungi</taxon>
        <taxon>Dikarya</taxon>
        <taxon>Ascomycota</taxon>
        <taxon>Pezizomycotina</taxon>
        <taxon>Dothideomycetes</taxon>
        <taxon>Dothideomycetidae</taxon>
        <taxon>Myriangiales</taxon>
        <taxon>Elsinoaceae</taxon>
        <taxon>Elsinoe</taxon>
    </lineage>
</organism>
<dbReference type="EMBL" id="JAESVG020000007">
    <property type="protein sequence ID" value="KAG8625855.1"/>
    <property type="molecule type" value="Genomic_DNA"/>
</dbReference>
<dbReference type="Proteomes" id="UP000809789">
    <property type="component" value="Unassembled WGS sequence"/>
</dbReference>
<keyword evidence="2" id="KW-1185">Reference proteome</keyword>
<accession>A0A8K0L1Q4</accession>